<name>A0A096ZP06_9RHOO</name>
<dbReference type="PANTHER" id="PTHR42879">
    <property type="entry name" value="3-OXOACYL-(ACYL-CARRIER-PROTEIN) REDUCTASE"/>
    <property type="match status" value="1"/>
</dbReference>
<dbReference type="SUPFAM" id="SSF51735">
    <property type="entry name" value="NAD(P)-binding Rossmann-fold domains"/>
    <property type="match status" value="1"/>
</dbReference>
<organism evidence="2">
    <name type="scientific">Thauera sp. pCyN2</name>
    <dbReference type="NCBI Taxonomy" id="1551544"/>
    <lineage>
        <taxon>Bacteria</taxon>
        <taxon>Pseudomonadati</taxon>
        <taxon>Pseudomonadota</taxon>
        <taxon>Betaproteobacteria</taxon>
        <taxon>Rhodocyclales</taxon>
        <taxon>Zoogloeaceae</taxon>
        <taxon>Thauera</taxon>
    </lineage>
</organism>
<dbReference type="Pfam" id="PF13561">
    <property type="entry name" value="adh_short_C2"/>
    <property type="match status" value="1"/>
</dbReference>
<dbReference type="Gene3D" id="3.40.50.720">
    <property type="entry name" value="NAD(P)-binding Rossmann-like Domain"/>
    <property type="match status" value="1"/>
</dbReference>
<reference evidence="2" key="1">
    <citation type="journal article" date="2014" name="Appl. Environ. Microbiol.">
        <title>Anaerobic activation of p-cymene in denitrifying betaproteobacteria: methyl group hydroxylation versus addition to fumarate.</title>
        <authorList>
            <person name="Strijkstra A."/>
            <person name="Trautwein K."/>
            <person name="Jarling R."/>
            <person name="Wohlbrand L."/>
            <person name="Dorries M."/>
            <person name="Reinhardt R."/>
            <person name="Drozdowska M."/>
            <person name="Golding B.T."/>
            <person name="Wilkes H."/>
            <person name="Rabus R."/>
        </authorList>
    </citation>
    <scope>NUCLEOTIDE SEQUENCE</scope>
    <source>
        <strain evidence="2">PCyN2</strain>
    </source>
</reference>
<dbReference type="AlphaFoldDB" id="A0A096ZP06"/>
<dbReference type="InterPro" id="IPR036291">
    <property type="entry name" value="NAD(P)-bd_dom_sf"/>
</dbReference>
<proteinExistence type="inferred from homology"/>
<evidence type="ECO:0000313" key="2">
    <source>
        <dbReference type="EMBL" id="AIS23714.1"/>
    </source>
</evidence>
<dbReference type="PRINTS" id="PR00080">
    <property type="entry name" value="SDRFAMILY"/>
</dbReference>
<dbReference type="InterPro" id="IPR050259">
    <property type="entry name" value="SDR"/>
</dbReference>
<dbReference type="EMBL" id="KM105889">
    <property type="protein sequence ID" value="AIS23714.1"/>
    <property type="molecule type" value="Genomic_DNA"/>
</dbReference>
<comment type="similarity">
    <text evidence="1">Belongs to the short-chain dehydrogenases/reductases (SDR) family.</text>
</comment>
<sequence length="242" mass="24819">MALVAGAADEIGAAIALHLAAQGAKVALCGGAEERLNAVAAQIKEGGGQALAVPAATADPREVKACVERAIRHFGKIDILVNNPAEPSGLSLTKLSAEDFAAAVDSILGIQCHFMREVVPGMRGNGHGRVINVGSLAYLGDPKSVNVAVAQAGLFGLTRSVALEAGREGVTVNCVVKGDIENSSMSEDERERIGRRNPVKRTGTAADVANAVGFLAGNSSKYVTGQTLFVCGGKSAYYSMSV</sequence>
<accession>A0A096ZP06</accession>
<protein>
    <submittedName>
        <fullName evidence="2">2-[hydroxy-4-isopropylphenyl-methyl] succinyl-CoA dehydrogenase subunit C</fullName>
    </submittedName>
</protein>
<gene>
    <name evidence="2" type="primary">bisC</name>
</gene>
<dbReference type="InterPro" id="IPR002347">
    <property type="entry name" value="SDR_fam"/>
</dbReference>
<dbReference type="PRINTS" id="PR00081">
    <property type="entry name" value="GDHRDH"/>
</dbReference>
<evidence type="ECO:0000256" key="1">
    <source>
        <dbReference type="ARBA" id="ARBA00006484"/>
    </source>
</evidence>